<reference evidence="2" key="2">
    <citation type="submission" date="2023-05" db="EMBL/GenBank/DDBJ databases">
        <authorList>
            <consortium name="Lawrence Berkeley National Laboratory"/>
            <person name="Steindorff A."/>
            <person name="Hensen N."/>
            <person name="Bonometti L."/>
            <person name="Westerberg I."/>
            <person name="Brannstrom I.O."/>
            <person name="Guillou S."/>
            <person name="Cros-Aarteil S."/>
            <person name="Calhoun S."/>
            <person name="Haridas S."/>
            <person name="Kuo A."/>
            <person name="Mondo S."/>
            <person name="Pangilinan J."/>
            <person name="Riley R."/>
            <person name="Labutti K."/>
            <person name="Andreopoulos B."/>
            <person name="Lipzen A."/>
            <person name="Chen C."/>
            <person name="Yanf M."/>
            <person name="Daum C."/>
            <person name="Ng V."/>
            <person name="Clum A."/>
            <person name="Ohm R."/>
            <person name="Martin F."/>
            <person name="Silar P."/>
            <person name="Natvig D."/>
            <person name="Lalanne C."/>
            <person name="Gautier V."/>
            <person name="Ament-Velasquez S.L."/>
            <person name="Kruys A."/>
            <person name="Hutchinson M.I."/>
            <person name="Powell A.J."/>
            <person name="Barry K."/>
            <person name="Miller A.N."/>
            <person name="Grigoriev I.V."/>
            <person name="Debuchy R."/>
            <person name="Gladieux P."/>
            <person name="Thoren M.H."/>
            <person name="Johannesson H."/>
        </authorList>
    </citation>
    <scope>NUCLEOTIDE SEQUENCE</scope>
    <source>
        <strain evidence="2">CBS 892.96</strain>
    </source>
</reference>
<feature type="compositionally biased region" description="Acidic residues" evidence="1">
    <location>
        <begin position="49"/>
        <end position="63"/>
    </location>
</feature>
<feature type="region of interest" description="Disordered" evidence="1">
    <location>
        <begin position="44"/>
        <end position="65"/>
    </location>
</feature>
<accession>A0AAN6VXV8</accession>
<name>A0AAN6VXV8_9PEZI</name>
<evidence type="ECO:0000313" key="2">
    <source>
        <dbReference type="EMBL" id="KAK4171814.1"/>
    </source>
</evidence>
<organism evidence="2 3">
    <name type="scientific">Triangularia setosa</name>
    <dbReference type="NCBI Taxonomy" id="2587417"/>
    <lineage>
        <taxon>Eukaryota</taxon>
        <taxon>Fungi</taxon>
        <taxon>Dikarya</taxon>
        <taxon>Ascomycota</taxon>
        <taxon>Pezizomycotina</taxon>
        <taxon>Sordariomycetes</taxon>
        <taxon>Sordariomycetidae</taxon>
        <taxon>Sordariales</taxon>
        <taxon>Podosporaceae</taxon>
        <taxon>Triangularia</taxon>
    </lineage>
</organism>
<protein>
    <submittedName>
        <fullName evidence="2">Uncharacterized protein</fullName>
    </submittedName>
</protein>
<proteinExistence type="predicted"/>
<evidence type="ECO:0000313" key="3">
    <source>
        <dbReference type="Proteomes" id="UP001302321"/>
    </source>
</evidence>
<gene>
    <name evidence="2" type="ORF">QBC36DRAFT_198478</name>
</gene>
<comment type="caution">
    <text evidence="2">The sequence shown here is derived from an EMBL/GenBank/DDBJ whole genome shotgun (WGS) entry which is preliminary data.</text>
</comment>
<dbReference type="Proteomes" id="UP001302321">
    <property type="component" value="Unassembled WGS sequence"/>
</dbReference>
<dbReference type="EMBL" id="MU866501">
    <property type="protein sequence ID" value="KAK4171814.1"/>
    <property type="molecule type" value="Genomic_DNA"/>
</dbReference>
<dbReference type="AlphaFoldDB" id="A0AAN6VXV8"/>
<sequence length="164" mass="19061">MQKYRPRVRRSFDLSKQDNLLEVSYRNKQGVLCQNRLGGWCEVLKQPPPEDDPDDSTDTDDDTGAVSFPVKPFKYWDVPADRVTHRSHIAKLDDYQQTLILEVLRRGTPESRICRMCLSGQPFPNKVLWMVFDCFFKAVLVMAYPIETREGFSSRKLFPRAGSR</sequence>
<reference evidence="2" key="1">
    <citation type="journal article" date="2023" name="Mol. Phylogenet. Evol.">
        <title>Genome-scale phylogeny and comparative genomics of the fungal order Sordariales.</title>
        <authorList>
            <person name="Hensen N."/>
            <person name="Bonometti L."/>
            <person name="Westerberg I."/>
            <person name="Brannstrom I.O."/>
            <person name="Guillou S."/>
            <person name="Cros-Aarteil S."/>
            <person name="Calhoun S."/>
            <person name="Haridas S."/>
            <person name="Kuo A."/>
            <person name="Mondo S."/>
            <person name="Pangilinan J."/>
            <person name="Riley R."/>
            <person name="LaButti K."/>
            <person name="Andreopoulos B."/>
            <person name="Lipzen A."/>
            <person name="Chen C."/>
            <person name="Yan M."/>
            <person name="Daum C."/>
            <person name="Ng V."/>
            <person name="Clum A."/>
            <person name="Steindorff A."/>
            <person name="Ohm R.A."/>
            <person name="Martin F."/>
            <person name="Silar P."/>
            <person name="Natvig D.O."/>
            <person name="Lalanne C."/>
            <person name="Gautier V."/>
            <person name="Ament-Velasquez S.L."/>
            <person name="Kruys A."/>
            <person name="Hutchinson M.I."/>
            <person name="Powell A.J."/>
            <person name="Barry K."/>
            <person name="Miller A.N."/>
            <person name="Grigoriev I.V."/>
            <person name="Debuchy R."/>
            <person name="Gladieux P."/>
            <person name="Hiltunen Thoren M."/>
            <person name="Johannesson H."/>
        </authorList>
    </citation>
    <scope>NUCLEOTIDE SEQUENCE</scope>
    <source>
        <strain evidence="2">CBS 892.96</strain>
    </source>
</reference>
<keyword evidence="3" id="KW-1185">Reference proteome</keyword>
<evidence type="ECO:0000256" key="1">
    <source>
        <dbReference type="SAM" id="MobiDB-lite"/>
    </source>
</evidence>